<dbReference type="Pfam" id="PF08245">
    <property type="entry name" value="Mur_ligase_M"/>
    <property type="match status" value="1"/>
</dbReference>
<evidence type="ECO:0000256" key="4">
    <source>
        <dbReference type="ARBA" id="ARBA00022598"/>
    </source>
</evidence>
<dbReference type="GO" id="GO:0008764">
    <property type="term" value="F:UDP-N-acetylmuramoylalanine-D-glutamate ligase activity"/>
    <property type="evidence" value="ECO:0007669"/>
    <property type="project" value="UniProtKB-EC"/>
</dbReference>
<comment type="catalytic activity">
    <reaction evidence="7 8">
        <text>UDP-N-acetyl-alpha-D-muramoyl-L-alanine + D-glutamate + ATP = UDP-N-acetyl-alpha-D-muramoyl-L-alanyl-D-glutamate + ADP + phosphate + H(+)</text>
        <dbReference type="Rhea" id="RHEA:16429"/>
        <dbReference type="ChEBI" id="CHEBI:15378"/>
        <dbReference type="ChEBI" id="CHEBI:29986"/>
        <dbReference type="ChEBI" id="CHEBI:30616"/>
        <dbReference type="ChEBI" id="CHEBI:43474"/>
        <dbReference type="ChEBI" id="CHEBI:83898"/>
        <dbReference type="ChEBI" id="CHEBI:83900"/>
        <dbReference type="ChEBI" id="CHEBI:456216"/>
        <dbReference type="EC" id="6.3.2.9"/>
    </reaction>
</comment>
<dbReference type="InterPro" id="IPR005762">
    <property type="entry name" value="MurD"/>
</dbReference>
<gene>
    <name evidence="7 11" type="primary">murD</name>
    <name evidence="11" type="ORF">OOT00_00995</name>
</gene>
<dbReference type="PANTHER" id="PTHR43692:SF1">
    <property type="entry name" value="UDP-N-ACETYLMURAMOYLALANINE--D-GLUTAMATE LIGASE"/>
    <property type="match status" value="1"/>
</dbReference>
<comment type="similarity">
    <text evidence="7">Belongs to the MurCDEF family.</text>
</comment>
<evidence type="ECO:0000259" key="10">
    <source>
        <dbReference type="Pfam" id="PF08245"/>
    </source>
</evidence>
<name>A0ABT3N523_9BACT</name>
<comment type="function">
    <text evidence="7 8">Cell wall formation. Catalyzes the addition of glutamate to the nucleotide precursor UDP-N-acetylmuramoyl-L-alanine (UMA).</text>
</comment>
<evidence type="ECO:0000313" key="12">
    <source>
        <dbReference type="Proteomes" id="UP001209681"/>
    </source>
</evidence>
<sequence>MMPCAPIKKHAVVIGLGISGMAAVRLLKDQGYRVTGVDENKPNCPGICDQITGELSRDLAENTELLVLSPGVDPRREAVSSAAEKGIPAIGEMALGLRFLSVPFVAVTGTNGKSTVTELIGAMLAASGKTVFTGGNLGTPLCDFVREGCPADIAVLEISSYQLDTLESFRPDVAVLLNITPDHLDRYSDLEAYAASKARIFRDMNAGTAVLNYGDTRVRSIGEKLPLTRRWYDREERGIQIDEKGIHLEDGSFIDLQLFSLPGRHNRENLAAAWLAAEAAGASREGIIQAIREFKGLEHRMTPCGSIRGIPCYDDSKATNMDAVCRALAAFDREVVLIMGGRDKGGDYRLMEQCVRTYARAIILIGEASEALYRAFHLLVPCEKASDLDEAVRMAAEKARPHTPILLSPACASFDMFRDYKDRGNQFRAIVARHALSEDDA</sequence>
<accession>A0ABT3N523</accession>
<dbReference type="InterPro" id="IPR036615">
    <property type="entry name" value="Mur_ligase_C_dom_sf"/>
</dbReference>
<keyword evidence="12" id="KW-1185">Reference proteome</keyword>
<dbReference type="HAMAP" id="MF_00639">
    <property type="entry name" value="MurD"/>
    <property type="match status" value="1"/>
</dbReference>
<dbReference type="SUPFAM" id="SSF51984">
    <property type="entry name" value="MurCD N-terminal domain"/>
    <property type="match status" value="1"/>
</dbReference>
<evidence type="ECO:0000259" key="9">
    <source>
        <dbReference type="Pfam" id="PF02875"/>
    </source>
</evidence>
<evidence type="ECO:0000313" key="11">
    <source>
        <dbReference type="EMBL" id="MCW7752556.1"/>
    </source>
</evidence>
<dbReference type="Gene3D" id="3.40.1190.10">
    <property type="entry name" value="Mur-like, catalytic domain"/>
    <property type="match status" value="1"/>
</dbReference>
<reference evidence="11 12" key="1">
    <citation type="submission" date="2022-11" db="EMBL/GenBank/DDBJ databases">
        <title>Desulfobotulus tamanensis H1 sp. nov. - anaerobic, alkaliphilic, sulphate reducing bacterium isolated from terrestrial mud volcano.</title>
        <authorList>
            <person name="Frolova A."/>
            <person name="Merkel A.Y."/>
            <person name="Slobodkin A.I."/>
        </authorList>
    </citation>
    <scope>NUCLEOTIDE SEQUENCE [LARGE SCALE GENOMIC DNA]</scope>
    <source>
        <strain evidence="11 12">H1</strain>
    </source>
</reference>
<dbReference type="EMBL" id="JAPFPW010000001">
    <property type="protein sequence ID" value="MCW7752556.1"/>
    <property type="molecule type" value="Genomic_DNA"/>
</dbReference>
<feature type="binding site" evidence="7">
    <location>
        <begin position="109"/>
        <end position="115"/>
    </location>
    <ligand>
        <name>ATP</name>
        <dbReference type="ChEBI" id="CHEBI:30616"/>
    </ligand>
</feature>
<evidence type="ECO:0000256" key="7">
    <source>
        <dbReference type="HAMAP-Rule" id="MF_00639"/>
    </source>
</evidence>
<keyword evidence="7 8" id="KW-0133">Cell shape</keyword>
<keyword evidence="3 7" id="KW-0963">Cytoplasm</keyword>
<dbReference type="EC" id="6.3.2.9" evidence="7 8"/>
<keyword evidence="4 7" id="KW-0436">Ligase</keyword>
<dbReference type="NCBIfam" id="TIGR01087">
    <property type="entry name" value="murD"/>
    <property type="match status" value="1"/>
</dbReference>
<protein>
    <recommendedName>
        <fullName evidence="7 8">UDP-N-acetylmuramoylalanine--D-glutamate ligase</fullName>
        <ecNumber evidence="7 8">6.3.2.9</ecNumber>
    </recommendedName>
    <alternativeName>
        <fullName evidence="7">D-glutamic acid-adding enzyme</fullName>
    </alternativeName>
    <alternativeName>
        <fullName evidence="7">UDP-N-acetylmuramoyl-L-alanyl-D-glutamate synthetase</fullName>
    </alternativeName>
</protein>
<dbReference type="InterPro" id="IPR036565">
    <property type="entry name" value="Mur-like_cat_sf"/>
</dbReference>
<dbReference type="Proteomes" id="UP001209681">
    <property type="component" value="Unassembled WGS sequence"/>
</dbReference>
<feature type="domain" description="Mur ligase central" evidence="10">
    <location>
        <begin position="107"/>
        <end position="276"/>
    </location>
</feature>
<evidence type="ECO:0000256" key="5">
    <source>
        <dbReference type="ARBA" id="ARBA00022741"/>
    </source>
</evidence>
<organism evidence="11 12">
    <name type="scientific">Desulfobotulus pelophilus</name>
    <dbReference type="NCBI Taxonomy" id="2823377"/>
    <lineage>
        <taxon>Bacteria</taxon>
        <taxon>Pseudomonadati</taxon>
        <taxon>Thermodesulfobacteriota</taxon>
        <taxon>Desulfobacteria</taxon>
        <taxon>Desulfobacterales</taxon>
        <taxon>Desulfobacteraceae</taxon>
        <taxon>Desulfobotulus</taxon>
    </lineage>
</organism>
<comment type="subcellular location">
    <subcellularLocation>
        <location evidence="1 7 8">Cytoplasm</location>
    </subcellularLocation>
</comment>
<proteinExistence type="inferred from homology"/>
<keyword evidence="7 8" id="KW-0961">Cell wall biogenesis/degradation</keyword>
<evidence type="ECO:0000256" key="3">
    <source>
        <dbReference type="ARBA" id="ARBA00022490"/>
    </source>
</evidence>
<dbReference type="SUPFAM" id="SSF53244">
    <property type="entry name" value="MurD-like peptide ligases, peptide-binding domain"/>
    <property type="match status" value="1"/>
</dbReference>
<dbReference type="PANTHER" id="PTHR43692">
    <property type="entry name" value="UDP-N-ACETYLMURAMOYLALANINE--D-GLUTAMATE LIGASE"/>
    <property type="match status" value="1"/>
</dbReference>
<dbReference type="Pfam" id="PF21799">
    <property type="entry name" value="MurD-like_N"/>
    <property type="match status" value="1"/>
</dbReference>
<comment type="caution">
    <text evidence="11">The sequence shown here is derived from an EMBL/GenBank/DDBJ whole genome shotgun (WGS) entry which is preliminary data.</text>
</comment>
<keyword evidence="5 7" id="KW-0547">Nucleotide-binding</keyword>
<dbReference type="InterPro" id="IPR013221">
    <property type="entry name" value="Mur_ligase_cen"/>
</dbReference>
<dbReference type="Pfam" id="PF02875">
    <property type="entry name" value="Mur_ligase_C"/>
    <property type="match status" value="1"/>
</dbReference>
<dbReference type="SUPFAM" id="SSF53623">
    <property type="entry name" value="MurD-like peptide ligases, catalytic domain"/>
    <property type="match status" value="1"/>
</dbReference>
<evidence type="ECO:0000256" key="2">
    <source>
        <dbReference type="ARBA" id="ARBA00004752"/>
    </source>
</evidence>
<dbReference type="Gene3D" id="3.90.190.20">
    <property type="entry name" value="Mur ligase, C-terminal domain"/>
    <property type="match status" value="1"/>
</dbReference>
<evidence type="ECO:0000256" key="8">
    <source>
        <dbReference type="RuleBase" id="RU003664"/>
    </source>
</evidence>
<dbReference type="Gene3D" id="3.40.50.720">
    <property type="entry name" value="NAD(P)-binding Rossmann-like Domain"/>
    <property type="match status" value="1"/>
</dbReference>
<keyword evidence="7 8" id="KW-0131">Cell cycle</keyword>
<evidence type="ECO:0000256" key="6">
    <source>
        <dbReference type="ARBA" id="ARBA00022840"/>
    </source>
</evidence>
<keyword evidence="6 7" id="KW-0067">ATP-binding</keyword>
<keyword evidence="7 8" id="KW-0573">Peptidoglycan synthesis</keyword>
<dbReference type="InterPro" id="IPR004101">
    <property type="entry name" value="Mur_ligase_C"/>
</dbReference>
<feature type="domain" description="Mur ligase C-terminal" evidence="9">
    <location>
        <begin position="299"/>
        <end position="411"/>
    </location>
</feature>
<dbReference type="RefSeq" id="WP_265423423.1">
    <property type="nucleotide sequence ID" value="NZ_JAPFPW010000001.1"/>
</dbReference>
<comment type="pathway">
    <text evidence="2 7 8">Cell wall biogenesis; peptidoglycan biosynthesis.</text>
</comment>
<evidence type="ECO:0000256" key="1">
    <source>
        <dbReference type="ARBA" id="ARBA00004496"/>
    </source>
</evidence>
<keyword evidence="7 8" id="KW-0132">Cell division</keyword>